<evidence type="ECO:0000256" key="2">
    <source>
        <dbReference type="ARBA" id="ARBA00022448"/>
    </source>
</evidence>
<protein>
    <submittedName>
        <fullName evidence="11">Potassium voltage-gated channel subfamily KQT possible potassium channel, VIC family</fullName>
    </submittedName>
</protein>
<dbReference type="AlphaFoldDB" id="A0A6J4V5G5"/>
<reference evidence="11" key="1">
    <citation type="submission" date="2020-02" db="EMBL/GenBank/DDBJ databases">
        <authorList>
            <person name="Meier V. D."/>
        </authorList>
    </citation>
    <scope>NUCLEOTIDE SEQUENCE</scope>
    <source>
        <strain evidence="11">AVDCRST_MAG88</strain>
    </source>
</reference>
<evidence type="ECO:0000256" key="5">
    <source>
        <dbReference type="ARBA" id="ARBA00023065"/>
    </source>
</evidence>
<feature type="domain" description="Potassium channel" evidence="10">
    <location>
        <begin position="131"/>
        <end position="208"/>
    </location>
</feature>
<evidence type="ECO:0000256" key="9">
    <source>
        <dbReference type="SAM" id="Phobius"/>
    </source>
</evidence>
<dbReference type="GO" id="GO:0001508">
    <property type="term" value="P:action potential"/>
    <property type="evidence" value="ECO:0007669"/>
    <property type="project" value="TreeGrafter"/>
</dbReference>
<keyword evidence="4 9" id="KW-1133">Transmembrane helix</keyword>
<dbReference type="GO" id="GO:0008076">
    <property type="term" value="C:voltage-gated potassium channel complex"/>
    <property type="evidence" value="ECO:0007669"/>
    <property type="project" value="InterPro"/>
</dbReference>
<dbReference type="InterPro" id="IPR013099">
    <property type="entry name" value="K_chnl_dom"/>
</dbReference>
<dbReference type="SUPFAM" id="SSF81324">
    <property type="entry name" value="Voltage-gated potassium channels"/>
    <property type="match status" value="1"/>
</dbReference>
<dbReference type="PANTHER" id="PTHR11537">
    <property type="entry name" value="VOLTAGE-GATED POTASSIUM CHANNEL"/>
    <property type="match status" value="1"/>
</dbReference>
<evidence type="ECO:0000256" key="6">
    <source>
        <dbReference type="ARBA" id="ARBA00023136"/>
    </source>
</evidence>
<dbReference type="Gene3D" id="1.10.287.70">
    <property type="match status" value="1"/>
</dbReference>
<dbReference type="Gene3D" id="1.20.5.110">
    <property type="match status" value="1"/>
</dbReference>
<accession>A0A6J4V5G5</accession>
<comment type="subcellular location">
    <subcellularLocation>
        <location evidence="1">Membrane</location>
        <topology evidence="1">Multi-pass membrane protein</topology>
    </subcellularLocation>
</comment>
<dbReference type="PRINTS" id="PR00169">
    <property type="entry name" value="KCHANNEL"/>
</dbReference>
<evidence type="ECO:0000256" key="3">
    <source>
        <dbReference type="ARBA" id="ARBA00022692"/>
    </source>
</evidence>
<dbReference type="Gene3D" id="1.20.120.350">
    <property type="entry name" value="Voltage-gated potassium channels. Chain C"/>
    <property type="match status" value="1"/>
</dbReference>
<feature type="transmembrane region" description="Helical" evidence="9">
    <location>
        <begin position="154"/>
        <end position="172"/>
    </location>
</feature>
<dbReference type="EMBL" id="CADCWM010000555">
    <property type="protein sequence ID" value="CAA9568611.1"/>
    <property type="molecule type" value="Genomic_DNA"/>
</dbReference>
<dbReference type="Pfam" id="PF07885">
    <property type="entry name" value="Ion_trans_2"/>
    <property type="match status" value="1"/>
</dbReference>
<proteinExistence type="predicted"/>
<feature type="transmembrane region" description="Helical" evidence="9">
    <location>
        <begin position="184"/>
        <end position="208"/>
    </location>
</feature>
<dbReference type="InterPro" id="IPR028325">
    <property type="entry name" value="VG_K_chnl"/>
</dbReference>
<evidence type="ECO:0000256" key="8">
    <source>
        <dbReference type="SAM" id="MobiDB-lite"/>
    </source>
</evidence>
<feature type="transmembrane region" description="Helical" evidence="9">
    <location>
        <begin position="21"/>
        <end position="41"/>
    </location>
</feature>
<keyword evidence="7 11" id="KW-0407">Ion channel</keyword>
<gene>
    <name evidence="11" type="ORF">AVDCRST_MAG88-2126</name>
</gene>
<evidence type="ECO:0000256" key="1">
    <source>
        <dbReference type="ARBA" id="ARBA00004141"/>
    </source>
</evidence>
<keyword evidence="3 9" id="KW-0812">Transmembrane</keyword>
<dbReference type="InterPro" id="IPR027359">
    <property type="entry name" value="Volt_channel_dom_sf"/>
</dbReference>
<evidence type="ECO:0000256" key="7">
    <source>
        <dbReference type="ARBA" id="ARBA00023303"/>
    </source>
</evidence>
<evidence type="ECO:0000313" key="11">
    <source>
        <dbReference type="EMBL" id="CAA9568611.1"/>
    </source>
</evidence>
<keyword evidence="5" id="KW-0406">Ion transport</keyword>
<name>A0A6J4V5G5_9BACT</name>
<sequence length="279" mass="30906">MRREHTEPENGVLRRIERATEIPMLILAVVFVVVFVVGYLPDVSPTVARIASFIELLIVAAFAAELVVKVAVAKRRWAYLRAHWLDVLIVLVPFLRPFRFLRFLPPLVRATYGLRRILGRYHGLNALTIGLLSVLASAALVARFEREAGGSIQDFGDALWWAAATVTTVGYGDATPVTPEGRAVAVFLMVVGITLFGILTASVAAYFIERAGHDQEDGPTRELLARVTALENQLREQNDLLRRLPDRLAAGTPDLLPESEPHRPPGRRRADRAFAEDGE</sequence>
<organism evidence="11">
    <name type="scientific">uncultured Thermomicrobiales bacterium</name>
    <dbReference type="NCBI Taxonomy" id="1645740"/>
    <lineage>
        <taxon>Bacteria</taxon>
        <taxon>Pseudomonadati</taxon>
        <taxon>Thermomicrobiota</taxon>
        <taxon>Thermomicrobia</taxon>
        <taxon>Thermomicrobiales</taxon>
        <taxon>environmental samples</taxon>
    </lineage>
</organism>
<keyword evidence="2" id="KW-0813">Transport</keyword>
<feature type="transmembrane region" description="Helical" evidence="9">
    <location>
        <begin position="121"/>
        <end position="142"/>
    </location>
</feature>
<dbReference type="PANTHER" id="PTHR11537:SF254">
    <property type="entry name" value="POTASSIUM VOLTAGE-GATED CHANNEL PROTEIN SHAB"/>
    <property type="match status" value="1"/>
</dbReference>
<dbReference type="GO" id="GO:0005249">
    <property type="term" value="F:voltage-gated potassium channel activity"/>
    <property type="evidence" value="ECO:0007669"/>
    <property type="project" value="InterPro"/>
</dbReference>
<feature type="transmembrane region" description="Helical" evidence="9">
    <location>
        <begin position="47"/>
        <end position="72"/>
    </location>
</feature>
<feature type="region of interest" description="Disordered" evidence="8">
    <location>
        <begin position="249"/>
        <end position="279"/>
    </location>
</feature>
<keyword evidence="6 9" id="KW-0472">Membrane</keyword>
<evidence type="ECO:0000259" key="10">
    <source>
        <dbReference type="Pfam" id="PF07885"/>
    </source>
</evidence>
<evidence type="ECO:0000256" key="4">
    <source>
        <dbReference type="ARBA" id="ARBA00022989"/>
    </source>
</evidence>